<evidence type="ECO:0000259" key="7">
    <source>
        <dbReference type="PROSITE" id="PS50885"/>
    </source>
</evidence>
<keyword evidence="3 6" id="KW-0812">Transmembrane</keyword>
<gene>
    <name evidence="9" type="ORF">MNBD_GAMMA23-409</name>
</gene>
<dbReference type="InterPro" id="IPR050469">
    <property type="entry name" value="Diguanylate_Cyclase"/>
</dbReference>
<dbReference type="Gene3D" id="3.30.70.270">
    <property type="match status" value="1"/>
</dbReference>
<dbReference type="PROSITE" id="PS50885">
    <property type="entry name" value="HAMP"/>
    <property type="match status" value="1"/>
</dbReference>
<reference evidence="9" key="1">
    <citation type="submission" date="2018-06" db="EMBL/GenBank/DDBJ databases">
        <authorList>
            <person name="Zhirakovskaya E."/>
        </authorList>
    </citation>
    <scope>NUCLEOTIDE SEQUENCE</scope>
</reference>
<dbReference type="InterPro" id="IPR043128">
    <property type="entry name" value="Rev_trsase/Diguanyl_cyclase"/>
</dbReference>
<dbReference type="FunFam" id="3.30.70.270:FF:000001">
    <property type="entry name" value="Diguanylate cyclase domain protein"/>
    <property type="match status" value="1"/>
</dbReference>
<feature type="domain" description="GGDEF" evidence="8">
    <location>
        <begin position="430"/>
        <end position="563"/>
    </location>
</feature>
<dbReference type="EMBL" id="UOFT01000025">
    <property type="protein sequence ID" value="VAW92438.1"/>
    <property type="molecule type" value="Genomic_DNA"/>
</dbReference>
<dbReference type="CDD" id="cd12912">
    <property type="entry name" value="PDC2_MCP_like"/>
    <property type="match status" value="1"/>
</dbReference>
<dbReference type="NCBIfam" id="TIGR00254">
    <property type="entry name" value="GGDEF"/>
    <property type="match status" value="1"/>
</dbReference>
<keyword evidence="5 6" id="KW-0472">Membrane</keyword>
<dbReference type="GO" id="GO:0052621">
    <property type="term" value="F:diguanylate cyclase activity"/>
    <property type="evidence" value="ECO:0007669"/>
    <property type="project" value="TreeGrafter"/>
</dbReference>
<evidence type="ECO:0000259" key="8">
    <source>
        <dbReference type="PROSITE" id="PS50887"/>
    </source>
</evidence>
<dbReference type="PANTHER" id="PTHR45138">
    <property type="entry name" value="REGULATORY COMPONENTS OF SENSORY TRANSDUCTION SYSTEM"/>
    <property type="match status" value="1"/>
</dbReference>
<dbReference type="CDD" id="cd01949">
    <property type="entry name" value="GGDEF"/>
    <property type="match status" value="1"/>
</dbReference>
<accession>A0A3B0ZG16</accession>
<evidence type="ECO:0000256" key="2">
    <source>
        <dbReference type="ARBA" id="ARBA00022475"/>
    </source>
</evidence>
<sequence length="572" mass="64633">MLFQRILSQPVNRLLVLVMVVTALLPISLLAVHLNKTAWDNGWREIREKHQLLAENLTSPIEIYVDDHFAALSLLSETIKPVIAKPEQLTSVLNVTVDKLKGFASMAYVDAQGKILAYKIADDVAAGNKPVSPYIFTTERCFLFVRQTDEQYISGIKPSPFNLKPTIIMGMPVFNVRGQLMGVLLAELRVSLIEKLRKQIKFGKRGHSAIVDQNGRVIAHPNPEWMVEMRDLSSWPIVQAMMAGKQGVTEFYSSFVKQDMVAGYASVSGTGWGIMVPQPKSEVAAQVNQFMYSNYLWGGLGLIVAIIIGVLVSGWITRPINRLAEASQQLLDNDLNGDIDYPQDYEPREAKQLGFAMKSLVRGLQHTKHEVAELNRNLQHRVNDATKKLRVANSKLQETVKSDFLTSLVNRRYFEMDLSDTLSHSEERSEHLSILLFDIDNFKTINDTYGHAAGDEVLTHVARKLEQFMRTGDVAARYAGDEFVLRLHCDPRVAMSRANQIRQAIEELHITWRNTRLQVTVSIGIYSEVLSSDLDVRNILRKVDIAMYEAKKRGRNCVKTFSHEMATVHQLM</sequence>
<evidence type="ECO:0000256" key="4">
    <source>
        <dbReference type="ARBA" id="ARBA00022989"/>
    </source>
</evidence>
<dbReference type="InterPro" id="IPR029787">
    <property type="entry name" value="Nucleotide_cyclase"/>
</dbReference>
<dbReference type="GO" id="GO:0007165">
    <property type="term" value="P:signal transduction"/>
    <property type="evidence" value="ECO:0007669"/>
    <property type="project" value="InterPro"/>
</dbReference>
<protein>
    <submittedName>
        <fullName evidence="9">Diguanylate cyclase/phosphodiesterase (GGDEF &amp; EAL domains) with PAS/PAC sensor(S)</fullName>
    </submittedName>
</protein>
<name>A0A3B0ZG16_9ZZZZ</name>
<evidence type="ECO:0000256" key="3">
    <source>
        <dbReference type="ARBA" id="ARBA00022692"/>
    </source>
</evidence>
<proteinExistence type="predicted"/>
<dbReference type="InterPro" id="IPR000160">
    <property type="entry name" value="GGDEF_dom"/>
</dbReference>
<dbReference type="Pfam" id="PF02743">
    <property type="entry name" value="dCache_1"/>
    <property type="match status" value="1"/>
</dbReference>
<dbReference type="InterPro" id="IPR033479">
    <property type="entry name" value="dCache_1"/>
</dbReference>
<evidence type="ECO:0000256" key="6">
    <source>
        <dbReference type="SAM" id="Phobius"/>
    </source>
</evidence>
<dbReference type="Gene3D" id="6.10.340.10">
    <property type="match status" value="1"/>
</dbReference>
<dbReference type="PROSITE" id="PS50887">
    <property type="entry name" value="GGDEF"/>
    <property type="match status" value="1"/>
</dbReference>
<dbReference type="AlphaFoldDB" id="A0A3B0ZG16"/>
<feature type="domain" description="HAMP" evidence="7">
    <location>
        <begin position="314"/>
        <end position="369"/>
    </location>
</feature>
<feature type="transmembrane region" description="Helical" evidence="6">
    <location>
        <begin position="295"/>
        <end position="316"/>
    </location>
</feature>
<evidence type="ECO:0000256" key="5">
    <source>
        <dbReference type="ARBA" id="ARBA00023136"/>
    </source>
</evidence>
<dbReference type="Pfam" id="PF00990">
    <property type="entry name" value="GGDEF"/>
    <property type="match status" value="1"/>
</dbReference>
<dbReference type="SMART" id="SM00267">
    <property type="entry name" value="GGDEF"/>
    <property type="match status" value="1"/>
</dbReference>
<dbReference type="PANTHER" id="PTHR45138:SF9">
    <property type="entry name" value="DIGUANYLATE CYCLASE DGCM-RELATED"/>
    <property type="match status" value="1"/>
</dbReference>
<keyword evidence="2" id="KW-1003">Cell membrane</keyword>
<dbReference type="GO" id="GO:0005886">
    <property type="term" value="C:plasma membrane"/>
    <property type="evidence" value="ECO:0007669"/>
    <property type="project" value="UniProtKB-SubCell"/>
</dbReference>
<dbReference type="InterPro" id="IPR003660">
    <property type="entry name" value="HAMP_dom"/>
</dbReference>
<keyword evidence="4 6" id="KW-1133">Transmembrane helix</keyword>
<evidence type="ECO:0000313" key="9">
    <source>
        <dbReference type="EMBL" id="VAW92438.1"/>
    </source>
</evidence>
<dbReference type="Gene3D" id="3.30.450.20">
    <property type="entry name" value="PAS domain"/>
    <property type="match status" value="1"/>
</dbReference>
<organism evidence="9">
    <name type="scientific">hydrothermal vent metagenome</name>
    <dbReference type="NCBI Taxonomy" id="652676"/>
    <lineage>
        <taxon>unclassified sequences</taxon>
        <taxon>metagenomes</taxon>
        <taxon>ecological metagenomes</taxon>
    </lineage>
</organism>
<comment type="subcellular location">
    <subcellularLocation>
        <location evidence="1">Cell membrane</location>
        <topology evidence="1">Multi-pass membrane protein</topology>
    </subcellularLocation>
</comment>
<dbReference type="Pfam" id="PF00672">
    <property type="entry name" value="HAMP"/>
    <property type="match status" value="1"/>
</dbReference>
<dbReference type="SUPFAM" id="SSF55073">
    <property type="entry name" value="Nucleotide cyclase"/>
    <property type="match status" value="1"/>
</dbReference>
<evidence type="ECO:0000256" key="1">
    <source>
        <dbReference type="ARBA" id="ARBA00004651"/>
    </source>
</evidence>
<dbReference type="CDD" id="cd18773">
    <property type="entry name" value="PDC1_HK_sensor"/>
    <property type="match status" value="1"/>
</dbReference>